<organism evidence="3 4">
    <name type="scientific">Luteimicrobium album</name>
    <dbReference type="NCBI Taxonomy" id="1054550"/>
    <lineage>
        <taxon>Bacteria</taxon>
        <taxon>Bacillati</taxon>
        <taxon>Actinomycetota</taxon>
        <taxon>Actinomycetes</taxon>
        <taxon>Micrococcales</taxon>
        <taxon>Luteimicrobium</taxon>
    </lineage>
</organism>
<evidence type="ECO:0000313" key="4">
    <source>
        <dbReference type="Proteomes" id="UP001157091"/>
    </source>
</evidence>
<dbReference type="EMBL" id="BSUK01000001">
    <property type="protein sequence ID" value="GMA24502.1"/>
    <property type="molecule type" value="Genomic_DNA"/>
</dbReference>
<dbReference type="InterPro" id="IPR029058">
    <property type="entry name" value="AB_hydrolase_fold"/>
</dbReference>
<dbReference type="InterPro" id="IPR022742">
    <property type="entry name" value="Hydrolase_4"/>
</dbReference>
<dbReference type="PROSITE" id="PS51257">
    <property type="entry name" value="PROKAR_LIPOPROTEIN"/>
    <property type="match status" value="1"/>
</dbReference>
<accession>A0ABQ6I1Z8</accession>
<name>A0ABQ6I1Z8_9MICO</name>
<evidence type="ECO:0000259" key="2">
    <source>
        <dbReference type="Pfam" id="PF12146"/>
    </source>
</evidence>
<dbReference type="Pfam" id="PF12146">
    <property type="entry name" value="Hydrolase_4"/>
    <property type="match status" value="1"/>
</dbReference>
<feature type="domain" description="Serine aminopeptidase S33" evidence="2">
    <location>
        <begin position="88"/>
        <end position="184"/>
    </location>
</feature>
<proteinExistence type="predicted"/>
<protein>
    <recommendedName>
        <fullName evidence="2">Serine aminopeptidase S33 domain-containing protein</fullName>
    </recommendedName>
</protein>
<evidence type="ECO:0000256" key="1">
    <source>
        <dbReference type="SAM" id="SignalP"/>
    </source>
</evidence>
<gene>
    <name evidence="3" type="ORF">GCM10025864_22610</name>
</gene>
<comment type="caution">
    <text evidence="3">The sequence shown here is derived from an EMBL/GenBank/DDBJ whole genome shotgun (WGS) entry which is preliminary data.</text>
</comment>
<keyword evidence="4" id="KW-1185">Reference proteome</keyword>
<evidence type="ECO:0000313" key="3">
    <source>
        <dbReference type="EMBL" id="GMA24502.1"/>
    </source>
</evidence>
<dbReference type="SUPFAM" id="SSF53474">
    <property type="entry name" value="alpha/beta-Hydrolases"/>
    <property type="match status" value="1"/>
</dbReference>
<feature type="signal peptide" evidence="1">
    <location>
        <begin position="1"/>
        <end position="25"/>
    </location>
</feature>
<feature type="chain" id="PRO_5046070959" description="Serine aminopeptidase S33 domain-containing protein" evidence="1">
    <location>
        <begin position="26"/>
        <end position="269"/>
    </location>
</feature>
<dbReference type="Proteomes" id="UP001157091">
    <property type="component" value="Unassembled WGS sequence"/>
</dbReference>
<reference evidence="4" key="1">
    <citation type="journal article" date="2019" name="Int. J. Syst. Evol. Microbiol.">
        <title>The Global Catalogue of Microorganisms (GCM) 10K type strain sequencing project: providing services to taxonomists for standard genome sequencing and annotation.</title>
        <authorList>
            <consortium name="The Broad Institute Genomics Platform"/>
            <consortium name="The Broad Institute Genome Sequencing Center for Infectious Disease"/>
            <person name="Wu L."/>
            <person name="Ma J."/>
        </authorList>
    </citation>
    <scope>NUCLEOTIDE SEQUENCE [LARGE SCALE GENOMIC DNA]</scope>
    <source>
        <strain evidence="4">NBRC 106348</strain>
    </source>
</reference>
<sequence>MIRTARRARGRAAATLLAAALVVVAAACSSDDGGDGRPSGSPSPSPSPSAVALVGVGCPSDVEGGTQVRFGDDDYLAGVVMGSGTTGVVLAHEYESDACNWLPYAKTLAQKGYTTLVFDFAGYGASDLANGTQSTVADVEAAAAYLRAHGAKKTVLMGASMGGNGVLAATKDVHPAAVVSLSAPRTFNGVSVDGADVTAPVLYVAGKYDSGGSFAADARSMASATPKGRKTLAVLDAGEHGTALLRRPSAETVEHDITTLLGKYAPAAS</sequence>
<dbReference type="RefSeq" id="WP_284293280.1">
    <property type="nucleotide sequence ID" value="NZ_BSUK01000001.1"/>
</dbReference>
<dbReference type="Gene3D" id="3.40.50.1820">
    <property type="entry name" value="alpha/beta hydrolase"/>
    <property type="match status" value="1"/>
</dbReference>
<keyword evidence="1" id="KW-0732">Signal</keyword>